<dbReference type="InterPro" id="IPR021373">
    <property type="entry name" value="DUF2993"/>
</dbReference>
<reference evidence="1" key="1">
    <citation type="journal article" date="2014" name="Int. J. Syst. Evol. Microbiol.">
        <title>Complete genome sequence of Corynebacterium casei LMG S-19264T (=DSM 44701T), isolated from a smear-ripened cheese.</title>
        <authorList>
            <consortium name="US DOE Joint Genome Institute (JGI-PGF)"/>
            <person name="Walter F."/>
            <person name="Albersmeier A."/>
            <person name="Kalinowski J."/>
            <person name="Ruckert C."/>
        </authorList>
    </citation>
    <scope>NUCLEOTIDE SEQUENCE</scope>
    <source>
        <strain evidence="1">JCM 5016</strain>
    </source>
</reference>
<protein>
    <recommendedName>
        <fullName evidence="3">DUF2993 domain-containing protein</fullName>
    </recommendedName>
</protein>
<dbReference type="AlphaFoldDB" id="A0A918RTK2"/>
<dbReference type="RefSeq" id="WP_190060228.1">
    <property type="nucleotide sequence ID" value="NZ_BMWH01000029.1"/>
</dbReference>
<accession>A0A918RTK2</accession>
<evidence type="ECO:0008006" key="3">
    <source>
        <dbReference type="Google" id="ProtNLM"/>
    </source>
</evidence>
<sequence>MRALRILLIVVVILGGLFVAADRLAVHFAEGEVADRLKARENLATTPDVSIEGFPFLTQVVGRKLDDVEVGIGSYQATAGTGGRRIRIDDLHASMKGVSFSGDYGSATAATATGSATVSYAELLRAVKPQETEIMPNVTAQVTGLSYGGGGKVKVTVKVTAPQVTVPPVAVLGSVTVVDGDTVRIKADRLPDVGLLRLAANRVRAVTDFQQKIDGLPGGIRLQKVQAAKDGVDIAVTGSDVRLAG</sequence>
<reference evidence="1" key="2">
    <citation type="submission" date="2020-09" db="EMBL/GenBank/DDBJ databases">
        <authorList>
            <person name="Sun Q."/>
            <person name="Ohkuma M."/>
        </authorList>
    </citation>
    <scope>NUCLEOTIDE SEQUENCE</scope>
    <source>
        <strain evidence="1">JCM 5016</strain>
    </source>
</reference>
<evidence type="ECO:0000313" key="2">
    <source>
        <dbReference type="Proteomes" id="UP000623010"/>
    </source>
</evidence>
<organism evidence="1 2">
    <name type="scientific">Streptomyces echinoruber</name>
    <dbReference type="NCBI Taxonomy" id="68898"/>
    <lineage>
        <taxon>Bacteria</taxon>
        <taxon>Bacillati</taxon>
        <taxon>Actinomycetota</taxon>
        <taxon>Actinomycetes</taxon>
        <taxon>Kitasatosporales</taxon>
        <taxon>Streptomycetaceae</taxon>
        <taxon>Streptomyces</taxon>
    </lineage>
</organism>
<gene>
    <name evidence="1" type="ORF">GCM10010389_55530</name>
</gene>
<proteinExistence type="predicted"/>
<dbReference type="EMBL" id="BMWH01000029">
    <property type="protein sequence ID" value="GHA09314.1"/>
    <property type="molecule type" value="Genomic_DNA"/>
</dbReference>
<keyword evidence="2" id="KW-1185">Reference proteome</keyword>
<name>A0A918RTK2_9ACTN</name>
<evidence type="ECO:0000313" key="1">
    <source>
        <dbReference type="EMBL" id="GHA09314.1"/>
    </source>
</evidence>
<comment type="caution">
    <text evidence="1">The sequence shown here is derived from an EMBL/GenBank/DDBJ whole genome shotgun (WGS) entry which is preliminary data.</text>
</comment>
<dbReference type="Proteomes" id="UP000623010">
    <property type="component" value="Unassembled WGS sequence"/>
</dbReference>
<dbReference type="Pfam" id="PF11209">
    <property type="entry name" value="LmeA"/>
    <property type="match status" value="1"/>
</dbReference>